<dbReference type="OrthoDB" id="1932566at2"/>
<gene>
    <name evidence="2" type="ORF">I858_011400</name>
</gene>
<keyword evidence="1" id="KW-0472">Membrane</keyword>
<protein>
    <submittedName>
        <fullName evidence="2">Uncharacterized protein</fullName>
    </submittedName>
</protein>
<dbReference type="Pfam" id="PF19754">
    <property type="entry name" value="DUF6241"/>
    <property type="match status" value="1"/>
</dbReference>
<feature type="transmembrane region" description="Helical" evidence="1">
    <location>
        <begin position="7"/>
        <end position="26"/>
    </location>
</feature>
<dbReference type="STRING" id="1302659.I858_011400"/>
<dbReference type="Proteomes" id="UP000053354">
    <property type="component" value="Chromosome"/>
</dbReference>
<reference evidence="2" key="1">
    <citation type="submission" date="2016-10" db="EMBL/GenBank/DDBJ databases">
        <authorList>
            <person name="See-Too W.S."/>
        </authorList>
    </citation>
    <scope>NUCLEOTIDE SEQUENCE</scope>
    <source>
        <strain evidence="2">L10.15</strain>
    </source>
</reference>
<dbReference type="KEGG" id="pll:I858_011400"/>
<evidence type="ECO:0000256" key="1">
    <source>
        <dbReference type="SAM" id="Phobius"/>
    </source>
</evidence>
<keyword evidence="3" id="KW-1185">Reference proteome</keyword>
<dbReference type="InterPro" id="IPR046208">
    <property type="entry name" value="DUF6241"/>
</dbReference>
<proteinExistence type="predicted"/>
<accession>A0A1B1S328</accession>
<dbReference type="AlphaFoldDB" id="A0A1B1S328"/>
<keyword evidence="1" id="KW-0812">Transmembrane</keyword>
<organism evidence="2 3">
    <name type="scientific">Planococcus versutus</name>
    <dbReference type="NCBI Taxonomy" id="1302659"/>
    <lineage>
        <taxon>Bacteria</taxon>
        <taxon>Bacillati</taxon>
        <taxon>Bacillota</taxon>
        <taxon>Bacilli</taxon>
        <taxon>Bacillales</taxon>
        <taxon>Caryophanaceae</taxon>
        <taxon>Planococcus</taxon>
    </lineage>
</organism>
<keyword evidence="1" id="KW-1133">Transmembrane helix</keyword>
<dbReference type="RefSeq" id="WP_049694674.1">
    <property type="nucleotide sequence ID" value="NZ_CP016540.2"/>
</dbReference>
<name>A0A1B1S328_9BACL</name>
<evidence type="ECO:0000313" key="2">
    <source>
        <dbReference type="EMBL" id="ANU27590.1"/>
    </source>
</evidence>
<dbReference type="EMBL" id="CP016540">
    <property type="protein sequence ID" value="ANU27590.1"/>
    <property type="molecule type" value="Genomic_DNA"/>
</dbReference>
<sequence>MKSLIKTIVVTIGVLALLVAGGYYFITQNAAGESAITKVAKEIAKHDDSETSAEQQTVAQDGEWNDKDADMKEVTLQIYMHQMTHQKIIATKKRGVIEMSPVNIESLLLIVQENADHYEHADFYESTLAKWQEGNFSNAVTVHNTIWDWHNGTIGRATGLMSAEQEQEFVEQHFR</sequence>
<evidence type="ECO:0000313" key="3">
    <source>
        <dbReference type="Proteomes" id="UP000053354"/>
    </source>
</evidence>